<dbReference type="EMBL" id="CP096659">
    <property type="protein sequence ID" value="UPV73727.1"/>
    <property type="molecule type" value="Genomic_DNA"/>
</dbReference>
<proteinExistence type="predicted"/>
<dbReference type="KEGG" id="halx:M0R89_14415"/>
<accession>A0A8U0HS74</accession>
<organism evidence="1 2">
    <name type="scientific">Halorussus limi</name>
    <dbReference type="NCBI Taxonomy" id="2938695"/>
    <lineage>
        <taxon>Archaea</taxon>
        <taxon>Methanobacteriati</taxon>
        <taxon>Methanobacteriota</taxon>
        <taxon>Stenosarchaea group</taxon>
        <taxon>Halobacteria</taxon>
        <taxon>Halobacteriales</taxon>
        <taxon>Haladaptataceae</taxon>
        <taxon>Halorussus</taxon>
    </lineage>
</organism>
<dbReference type="GeneID" id="72186416"/>
<sequence length="76" mass="8603">MARNKSILLSEDEKRDLKKAAEQLFGTTDVANGAVVSALIERVLEDEQDENESDFADKFADVDTDQSWKEIRKELS</sequence>
<gene>
    <name evidence="1" type="ORF">M0R89_14415</name>
</gene>
<reference evidence="1 2" key="1">
    <citation type="submission" date="2022-04" db="EMBL/GenBank/DDBJ databases">
        <title>Diverse halophilic archaea isolated from saline environments.</title>
        <authorList>
            <person name="Cui H.-L."/>
        </authorList>
    </citation>
    <scope>NUCLEOTIDE SEQUENCE [LARGE SCALE GENOMIC DNA]</scope>
    <source>
        <strain evidence="1 2">XZYJT49</strain>
    </source>
</reference>
<evidence type="ECO:0000313" key="1">
    <source>
        <dbReference type="EMBL" id="UPV73727.1"/>
    </source>
</evidence>
<keyword evidence="2" id="KW-1185">Reference proteome</keyword>
<dbReference type="RefSeq" id="WP_248649779.1">
    <property type="nucleotide sequence ID" value="NZ_CP096659.1"/>
</dbReference>
<protein>
    <submittedName>
        <fullName evidence="1">Uncharacterized protein</fullName>
    </submittedName>
</protein>
<evidence type="ECO:0000313" key="2">
    <source>
        <dbReference type="Proteomes" id="UP000830729"/>
    </source>
</evidence>
<dbReference type="AlphaFoldDB" id="A0A8U0HS74"/>
<dbReference type="Proteomes" id="UP000830729">
    <property type="component" value="Chromosome"/>
</dbReference>
<name>A0A8U0HS74_9EURY</name>